<proteinExistence type="predicted"/>
<evidence type="ECO:0000313" key="2">
    <source>
        <dbReference type="Proteomes" id="UP001285908"/>
    </source>
</evidence>
<keyword evidence="2" id="KW-1185">Reference proteome</keyword>
<dbReference type="AlphaFoldDB" id="A0AAJ0IDZ0"/>
<dbReference type="Proteomes" id="UP001285908">
    <property type="component" value="Unassembled WGS sequence"/>
</dbReference>
<evidence type="ECO:0000313" key="1">
    <source>
        <dbReference type="EMBL" id="KAK3497780.1"/>
    </source>
</evidence>
<dbReference type="RefSeq" id="XP_062696044.1">
    <property type="nucleotide sequence ID" value="XM_062834545.1"/>
</dbReference>
<reference evidence="1 2" key="1">
    <citation type="journal article" date="2023" name="Mol. Phylogenet. Evol.">
        <title>Genome-scale phylogeny and comparative genomics of the fungal order Sordariales.</title>
        <authorList>
            <person name="Hensen N."/>
            <person name="Bonometti L."/>
            <person name="Westerberg I."/>
            <person name="Brannstrom I.O."/>
            <person name="Guillou S."/>
            <person name="Cros-Aarteil S."/>
            <person name="Calhoun S."/>
            <person name="Haridas S."/>
            <person name="Kuo A."/>
            <person name="Mondo S."/>
            <person name="Pangilinan J."/>
            <person name="Riley R."/>
            <person name="LaButti K."/>
            <person name="Andreopoulos B."/>
            <person name="Lipzen A."/>
            <person name="Chen C."/>
            <person name="Yan M."/>
            <person name="Daum C."/>
            <person name="Ng V."/>
            <person name="Clum A."/>
            <person name="Steindorff A."/>
            <person name="Ohm R.A."/>
            <person name="Martin F."/>
            <person name="Silar P."/>
            <person name="Natvig D.O."/>
            <person name="Lalanne C."/>
            <person name="Gautier V."/>
            <person name="Ament-Velasquez S.L."/>
            <person name="Kruys A."/>
            <person name="Hutchinson M.I."/>
            <person name="Powell A.J."/>
            <person name="Barry K."/>
            <person name="Miller A.N."/>
            <person name="Grigoriev I.V."/>
            <person name="Debuchy R."/>
            <person name="Gladieux P."/>
            <person name="Hiltunen Thoren M."/>
            <person name="Johannesson H."/>
        </authorList>
    </citation>
    <scope>NUCLEOTIDE SEQUENCE [LARGE SCALE GENOMIC DNA]</scope>
    <source>
        <strain evidence="1 2">FGSC 10403</strain>
    </source>
</reference>
<gene>
    <name evidence="1" type="ORF">B0T23DRAFT_309803</name>
</gene>
<dbReference type="EMBL" id="JAULSX010000002">
    <property type="protein sequence ID" value="KAK3497780.1"/>
    <property type="molecule type" value="Genomic_DNA"/>
</dbReference>
<dbReference type="GeneID" id="87872167"/>
<name>A0AAJ0IDZ0_9PEZI</name>
<organism evidence="1 2">
    <name type="scientific">Neurospora hispaniola</name>
    <dbReference type="NCBI Taxonomy" id="588809"/>
    <lineage>
        <taxon>Eukaryota</taxon>
        <taxon>Fungi</taxon>
        <taxon>Dikarya</taxon>
        <taxon>Ascomycota</taxon>
        <taxon>Pezizomycotina</taxon>
        <taxon>Sordariomycetes</taxon>
        <taxon>Sordariomycetidae</taxon>
        <taxon>Sordariales</taxon>
        <taxon>Sordariaceae</taxon>
        <taxon>Neurospora</taxon>
    </lineage>
</organism>
<comment type="caution">
    <text evidence="1">The sequence shown here is derived from an EMBL/GenBank/DDBJ whole genome shotgun (WGS) entry which is preliminary data.</text>
</comment>
<sequence>MIDVGRPRLTRACTISNCVHFMLVSAGQPWRECGIKDPYDKGGKMPTRRCQTFEAVMTDEWKNRANRLGLTGQPLLPLRSPEILRTRAFWGHSTSSSQCAANPTLAGTCFRTTPLFSNHHRTVCFGPIPAH</sequence>
<accession>A0AAJ0IDZ0</accession>
<protein>
    <submittedName>
        <fullName evidence="1">Uncharacterized protein</fullName>
    </submittedName>
</protein>